<feature type="domain" description="DUF4351" evidence="1">
    <location>
        <begin position="1"/>
        <end position="42"/>
    </location>
</feature>
<dbReference type="AlphaFoldDB" id="A0A426U015"/>
<gene>
    <name evidence="2" type="ORF">EI684_10600</name>
</gene>
<evidence type="ECO:0000313" key="2">
    <source>
        <dbReference type="EMBL" id="RRR72090.1"/>
    </source>
</evidence>
<name>A0A426U015_9CHLR</name>
<reference evidence="2 3" key="1">
    <citation type="submission" date="2018-12" db="EMBL/GenBank/DDBJ databases">
        <title>Genome Sequence of Candidatus Viridilinea halotolerans isolated from saline sulfide-rich spring.</title>
        <authorList>
            <person name="Grouzdev D.S."/>
            <person name="Burganskaya E.I."/>
            <person name="Krutkina M.S."/>
            <person name="Sukhacheva M.V."/>
            <person name="Gorlenko V.M."/>
        </authorList>
    </citation>
    <scope>NUCLEOTIDE SEQUENCE [LARGE SCALE GENOMIC DNA]</scope>
    <source>
        <strain evidence="2">Chok-6</strain>
    </source>
</reference>
<comment type="caution">
    <text evidence="2">The sequence shown here is derived from an EMBL/GenBank/DDBJ whole genome shotgun (WGS) entry which is preliminary data.</text>
</comment>
<dbReference type="EMBL" id="RSAS01000411">
    <property type="protein sequence ID" value="RRR72090.1"/>
    <property type="molecule type" value="Genomic_DNA"/>
</dbReference>
<proteinExistence type="predicted"/>
<feature type="non-terminal residue" evidence="2">
    <location>
        <position position="1"/>
    </location>
</feature>
<dbReference type="Proteomes" id="UP000280307">
    <property type="component" value="Unassembled WGS sequence"/>
</dbReference>
<dbReference type="Pfam" id="PF14261">
    <property type="entry name" value="DUF4351"/>
    <property type="match status" value="1"/>
</dbReference>
<protein>
    <submittedName>
        <fullName evidence="2">DUF4351 domain-containing protein</fullName>
    </submittedName>
</protein>
<sequence length="46" mass="5247">RRYGPLPAELTAQVQALTATQMLDLADALLDFTSREELTQWLEQQN</sequence>
<accession>A0A426U015</accession>
<organism evidence="2 3">
    <name type="scientific">Candidatus Viridilinea halotolerans</name>
    <dbReference type="NCBI Taxonomy" id="2491704"/>
    <lineage>
        <taxon>Bacteria</taxon>
        <taxon>Bacillati</taxon>
        <taxon>Chloroflexota</taxon>
        <taxon>Chloroflexia</taxon>
        <taxon>Chloroflexales</taxon>
        <taxon>Chloroflexineae</taxon>
        <taxon>Oscillochloridaceae</taxon>
        <taxon>Candidatus Viridilinea</taxon>
    </lineage>
</organism>
<evidence type="ECO:0000259" key="1">
    <source>
        <dbReference type="Pfam" id="PF14261"/>
    </source>
</evidence>
<dbReference type="InterPro" id="IPR025587">
    <property type="entry name" value="DUF4351"/>
</dbReference>
<evidence type="ECO:0000313" key="3">
    <source>
        <dbReference type="Proteomes" id="UP000280307"/>
    </source>
</evidence>